<sequence>MLASKKTAVMETAAQEPSAKISQVEQRSNASVVPQSIPLIPRYLDCGFYLFHIIILMALLLSAINLRDVPTAGDIKSIHKDGNKDGFESAETAAIACRNFLSFWPFLWACWIFLYSFLFIKSICDDNVTMFAICSVAENVFNNCTAVIFYALYVELSEITVGVDRPSKAWIFAVVVVFVFAAVEVATSIIAGGPGATEATTAVSDIFSVMSGIAVAVCTGLFVLRMGTRTIDVPTGVVILLIVYIGIQPLFSIIANPQGPVQYMMGSSAVVVALYSKVFLLGLVSWLVGTHRLAYYMLRERQVKEEESAQRKLFVAFLLRINSRGKEDEPTLGGPVCEKDTPPAGAIQ</sequence>
<proteinExistence type="predicted"/>
<feature type="transmembrane region" description="Helical" evidence="2">
    <location>
        <begin position="267"/>
        <end position="289"/>
    </location>
</feature>
<feature type="region of interest" description="Disordered" evidence="1">
    <location>
        <begin position="326"/>
        <end position="348"/>
    </location>
</feature>
<name>A0A0G1A953_9BACT</name>
<organism evidence="3 4">
    <name type="scientific">Candidatus Magasanikbacteria bacterium GW2011_GWA2_42_32</name>
    <dbReference type="NCBI Taxonomy" id="1619039"/>
    <lineage>
        <taxon>Bacteria</taxon>
        <taxon>Candidatus Magasanikiibacteriota</taxon>
    </lineage>
</organism>
<comment type="caution">
    <text evidence="3">The sequence shown here is derived from an EMBL/GenBank/DDBJ whole genome shotgun (WGS) entry which is preliminary data.</text>
</comment>
<evidence type="ECO:0000313" key="4">
    <source>
        <dbReference type="Proteomes" id="UP000034837"/>
    </source>
</evidence>
<feature type="transmembrane region" description="Helical" evidence="2">
    <location>
        <begin position="236"/>
        <end position="255"/>
    </location>
</feature>
<evidence type="ECO:0008006" key="5">
    <source>
        <dbReference type="Google" id="ProtNLM"/>
    </source>
</evidence>
<keyword evidence="2" id="KW-0472">Membrane</keyword>
<evidence type="ECO:0000313" key="3">
    <source>
        <dbReference type="EMBL" id="KKS57582.1"/>
    </source>
</evidence>
<reference evidence="3 4" key="1">
    <citation type="journal article" date="2015" name="Nature">
        <title>rRNA introns, odd ribosomes, and small enigmatic genomes across a large radiation of phyla.</title>
        <authorList>
            <person name="Brown C.T."/>
            <person name="Hug L.A."/>
            <person name="Thomas B.C."/>
            <person name="Sharon I."/>
            <person name="Castelle C.J."/>
            <person name="Singh A."/>
            <person name="Wilkins M.J."/>
            <person name="Williams K.H."/>
            <person name="Banfield J.F."/>
        </authorList>
    </citation>
    <scope>NUCLEOTIDE SEQUENCE [LARGE SCALE GENOMIC DNA]</scope>
</reference>
<dbReference type="AlphaFoldDB" id="A0A0G1A953"/>
<evidence type="ECO:0000256" key="2">
    <source>
        <dbReference type="SAM" id="Phobius"/>
    </source>
</evidence>
<evidence type="ECO:0000256" key="1">
    <source>
        <dbReference type="SAM" id="MobiDB-lite"/>
    </source>
</evidence>
<gene>
    <name evidence="3" type="ORF">UV20_C0001G0222</name>
</gene>
<feature type="transmembrane region" description="Helical" evidence="2">
    <location>
        <begin position="100"/>
        <end position="120"/>
    </location>
</feature>
<keyword evidence="2" id="KW-1133">Transmembrane helix</keyword>
<dbReference type="EMBL" id="LCDO01000001">
    <property type="protein sequence ID" value="KKS57582.1"/>
    <property type="molecule type" value="Genomic_DNA"/>
</dbReference>
<feature type="transmembrane region" description="Helical" evidence="2">
    <location>
        <begin position="48"/>
        <end position="66"/>
    </location>
</feature>
<accession>A0A0G1A953</accession>
<protein>
    <recommendedName>
        <fullName evidence="5">Transmembrane protein</fullName>
    </recommendedName>
</protein>
<feature type="transmembrane region" description="Helical" evidence="2">
    <location>
        <begin position="169"/>
        <end position="191"/>
    </location>
</feature>
<dbReference type="Proteomes" id="UP000034837">
    <property type="component" value="Unassembled WGS sequence"/>
</dbReference>
<keyword evidence="2" id="KW-0812">Transmembrane</keyword>
<feature type="transmembrane region" description="Helical" evidence="2">
    <location>
        <begin position="206"/>
        <end position="224"/>
    </location>
</feature>